<keyword evidence="3" id="KW-1185">Reference proteome</keyword>
<proteinExistence type="predicted"/>
<sequence>MLHKILVVILFCITIGLTARAQNPLPDFTIRDLGKNRVAISWQNPYENCIQLVIQRSFDSLRNFRTIFSTPSPELPQNGFVDAKSPHPKVYYRIFYVLQGGAYFFSRAKQIPAGYENIDLIDSTSDRLVTIRKRDSIVTRLPFYRYKQFRDSIIYNTKDSLFAVNEEEIIIKPFIPQPPAWRPSIYLFTNREGFVTMHLPDAKQKHYKVIIYDTDGQVLFNLSHVKETHLLLDKADFIHAGWFSFDLFENGILKEKNRFYIPKEF</sequence>
<feature type="signal peptide" evidence="1">
    <location>
        <begin position="1"/>
        <end position="21"/>
    </location>
</feature>
<accession>A0A4Q1CZ68</accession>
<dbReference type="AlphaFoldDB" id="A0A4Q1CZ68"/>
<keyword evidence="1" id="KW-0732">Signal</keyword>
<organism evidence="2 3">
    <name type="scientific">Filimonas effusa</name>
    <dbReference type="NCBI Taxonomy" id="2508721"/>
    <lineage>
        <taxon>Bacteria</taxon>
        <taxon>Pseudomonadati</taxon>
        <taxon>Bacteroidota</taxon>
        <taxon>Chitinophagia</taxon>
        <taxon>Chitinophagales</taxon>
        <taxon>Chitinophagaceae</taxon>
        <taxon>Filimonas</taxon>
    </lineage>
</organism>
<evidence type="ECO:0000313" key="2">
    <source>
        <dbReference type="EMBL" id="RXK80553.1"/>
    </source>
</evidence>
<comment type="caution">
    <text evidence="2">The sequence shown here is derived from an EMBL/GenBank/DDBJ whole genome shotgun (WGS) entry which is preliminary data.</text>
</comment>
<dbReference type="EMBL" id="SDHZ01000006">
    <property type="protein sequence ID" value="RXK80553.1"/>
    <property type="molecule type" value="Genomic_DNA"/>
</dbReference>
<reference evidence="2 3" key="1">
    <citation type="submission" date="2019-01" db="EMBL/GenBank/DDBJ databases">
        <title>Filimonas sp. strain TTM-71.</title>
        <authorList>
            <person name="Chen W.-M."/>
        </authorList>
    </citation>
    <scope>NUCLEOTIDE SEQUENCE [LARGE SCALE GENOMIC DNA]</scope>
    <source>
        <strain evidence="2 3">TTM-71</strain>
    </source>
</reference>
<dbReference type="Proteomes" id="UP000290545">
    <property type="component" value="Unassembled WGS sequence"/>
</dbReference>
<dbReference type="RefSeq" id="WP_129006428.1">
    <property type="nucleotide sequence ID" value="NZ_SDHZ01000006.1"/>
</dbReference>
<evidence type="ECO:0000256" key="1">
    <source>
        <dbReference type="SAM" id="SignalP"/>
    </source>
</evidence>
<name>A0A4Q1CZ68_9BACT</name>
<gene>
    <name evidence="2" type="ORF">ESB13_23245</name>
</gene>
<evidence type="ECO:0000313" key="3">
    <source>
        <dbReference type="Proteomes" id="UP000290545"/>
    </source>
</evidence>
<feature type="chain" id="PRO_5020648986" evidence="1">
    <location>
        <begin position="22"/>
        <end position="265"/>
    </location>
</feature>
<dbReference type="OrthoDB" id="662308at2"/>
<protein>
    <submittedName>
        <fullName evidence="2">Uncharacterized protein</fullName>
    </submittedName>
</protein>